<reference evidence="5" key="1">
    <citation type="submission" date="2016-10" db="EMBL/GenBank/DDBJ databases">
        <authorList>
            <person name="Varghese N."/>
            <person name="Submissions S."/>
        </authorList>
    </citation>
    <scope>NUCLEOTIDE SEQUENCE [LARGE SCALE GENOMIC DNA]</scope>
    <source>
        <strain evidence="5">DSM 2698</strain>
    </source>
</reference>
<evidence type="ECO:0000313" key="4">
    <source>
        <dbReference type="EMBL" id="SCZ40593.1"/>
    </source>
</evidence>
<dbReference type="Pfam" id="PF13692">
    <property type="entry name" value="Glyco_trans_1_4"/>
    <property type="match status" value="1"/>
</dbReference>
<dbReference type="RefSeq" id="WP_092813853.1">
    <property type="nucleotide sequence ID" value="NZ_FMVW01000006.1"/>
</dbReference>
<keyword evidence="2" id="KW-0328">Glycosyltransferase</keyword>
<dbReference type="AlphaFoldDB" id="A0A1G5NTD1"/>
<dbReference type="STRING" id="1120955.SAMN03080610_02613"/>
<dbReference type="PANTHER" id="PTHR12526">
    <property type="entry name" value="GLYCOSYLTRANSFERASE"/>
    <property type="match status" value="1"/>
</dbReference>
<dbReference type="OrthoDB" id="5490290at2"/>
<evidence type="ECO:0000256" key="2">
    <source>
        <dbReference type="ARBA" id="ARBA00022676"/>
    </source>
</evidence>
<dbReference type="Proteomes" id="UP000199347">
    <property type="component" value="Unassembled WGS sequence"/>
</dbReference>
<dbReference type="SUPFAM" id="SSF53756">
    <property type="entry name" value="UDP-Glycosyltransferase/glycogen phosphorylase"/>
    <property type="match status" value="1"/>
</dbReference>
<evidence type="ECO:0000256" key="3">
    <source>
        <dbReference type="ARBA" id="ARBA00022679"/>
    </source>
</evidence>
<proteinExistence type="inferred from homology"/>
<sequence length="338" mass="36956">MIHAIAHLIDDASFGGINRMLEYMEASPDLAKIADHRIVRVRRGQLTAPPLGADLIVSHLSVNWANLPMLTALRAAYPTTPIIHVEHSYSERFVALHVEKRDRFTALLRTAYALFDEVVAVSETQGAWMLRRGFCPEGGLKVIEPCVELAPFLAVEGHREGPDIVIGAIGRFDLQKGFDILIDAFQVLERTDVELHLYGDGPDLNDLKARAKNNPKIVFKGYTSDVPEAMAACDAIALPSRWEPYGLVAIEAMAADRPVLCPRHDGLVGHIAAGARDIGENSVTGWAAAIERLHVEELREPNAKTRTHAAEAGERFAKAWGSLVGRVLSKEDKEAGAA</sequence>
<accession>A0A1G5NTD1</accession>
<evidence type="ECO:0000256" key="1">
    <source>
        <dbReference type="ARBA" id="ARBA00009481"/>
    </source>
</evidence>
<evidence type="ECO:0000313" key="5">
    <source>
        <dbReference type="Proteomes" id="UP000199347"/>
    </source>
</evidence>
<dbReference type="EMBL" id="FMVW01000006">
    <property type="protein sequence ID" value="SCZ40593.1"/>
    <property type="molecule type" value="Genomic_DNA"/>
</dbReference>
<dbReference type="Gene3D" id="3.40.50.2000">
    <property type="entry name" value="Glycogen Phosphorylase B"/>
    <property type="match status" value="2"/>
</dbReference>
<keyword evidence="5" id="KW-1185">Reference proteome</keyword>
<dbReference type="GO" id="GO:0016757">
    <property type="term" value="F:glycosyltransferase activity"/>
    <property type="evidence" value="ECO:0007669"/>
    <property type="project" value="UniProtKB-KW"/>
</dbReference>
<protein>
    <submittedName>
        <fullName evidence="4">Glycosyltransferase involved in cell wall bisynthesis</fullName>
    </submittedName>
</protein>
<keyword evidence="3 4" id="KW-0808">Transferase</keyword>
<dbReference type="CDD" id="cd03801">
    <property type="entry name" value="GT4_PimA-like"/>
    <property type="match status" value="1"/>
</dbReference>
<comment type="similarity">
    <text evidence="1">Belongs to the glycosyltransferase group 1 family. Glycosyltransferase 4 subfamily.</text>
</comment>
<name>A0A1G5NTD1_AFIMA</name>
<gene>
    <name evidence="4" type="ORF">SAMN03080610_02613</name>
</gene>
<organism evidence="4 5">
    <name type="scientific">Afifella marina DSM 2698</name>
    <dbReference type="NCBI Taxonomy" id="1120955"/>
    <lineage>
        <taxon>Bacteria</taxon>
        <taxon>Pseudomonadati</taxon>
        <taxon>Pseudomonadota</taxon>
        <taxon>Alphaproteobacteria</taxon>
        <taxon>Hyphomicrobiales</taxon>
        <taxon>Afifellaceae</taxon>
        <taxon>Afifella</taxon>
    </lineage>
</organism>
<dbReference type="PANTHER" id="PTHR12526:SF640">
    <property type="entry name" value="COLANIC ACID BIOSYNTHESIS GLYCOSYLTRANSFERASE WCAL-RELATED"/>
    <property type="match status" value="1"/>
</dbReference>